<dbReference type="InterPro" id="IPR015943">
    <property type="entry name" value="WD40/YVTN_repeat-like_dom_sf"/>
</dbReference>
<evidence type="ECO:0000313" key="11">
    <source>
        <dbReference type="Proteomes" id="UP000265140"/>
    </source>
</evidence>
<dbReference type="Proteomes" id="UP000265140">
    <property type="component" value="Chromosome 1"/>
</dbReference>
<evidence type="ECO:0000313" key="10">
    <source>
        <dbReference type="Ensembl" id="ENSELUP00000033445.3"/>
    </source>
</evidence>
<dbReference type="InParanoid" id="A0A3P8ZX31"/>
<dbReference type="InterPro" id="IPR002165">
    <property type="entry name" value="Plexin_repeat"/>
</dbReference>
<dbReference type="Gene3D" id="2.130.10.10">
    <property type="entry name" value="YVTN repeat-like/Quinoprotein amine dehydrogenase"/>
    <property type="match status" value="1"/>
</dbReference>
<protein>
    <submittedName>
        <fullName evidence="10">Uncharacterized protein</fullName>
    </submittedName>
</protein>
<dbReference type="InterPro" id="IPR007110">
    <property type="entry name" value="Ig-like_dom"/>
</dbReference>
<dbReference type="Gene3D" id="2.60.40.10">
    <property type="entry name" value="Immunoglobulins"/>
    <property type="match status" value="1"/>
</dbReference>
<sequence length="736" mass="82633">DVKLFLWLDAKIFRENGIFNYSTMTLREDQGLLLVGAREAVYALNLEDVTLKWAGVRNSCSVSRFLLTDNSVECHNYIKTLETLDDGRMLVCGSNAYSPMCDYMNYTNGTLTLEHKREDGRGKAPFDPFQKSACVMVDSNYFQDLYTAIAVNFLGTAQVFQRHSSPAIRTEYRESWLNKPSFIHLDVIPESVNNLDGDDDKVYMFFSEEAVEFDLEKKLRVSRVARVCKGDMGGQRTLQSKWTSFLKIRLDCTVPFDPSLPAIIQDVFLMKHQDWSKSVFYAVFAPQTITSDLSTVCAFSVDDIGRVFSEGRYLTPVTAESETRWVTYTGDEPVPRAGSCINNAARDMGVEISLDLPDKTLQFVRNRPLMEGAVPPLTGGPLLQQRGAKFLRIVVDRVMAADGETYQVMFIGTEEGKVQKAVQYAVGDTIIIEEIQVFQVTEPIRVLRLSSGTRHLYAGSESGVVQVPVRDCGRHVSCLDCILARDPYCAWDTISAVCAPVSNPSSISRNIYQSLIHADASICPRSEPVPLTFIIRSNIYLPCQPTSKLAQVNWQFAGQSLQISKRHWVLNQGLLIVSVEASDAGRYSCHSVEDVKGRLYTRTEAAYILLPAEPPVGLRTSVAVLSFLLGAMVLWHVRRHLRFMGRVNSAGDSPNHDRRAIPRCTVVGDSNNNHTIITTEDMDEHQTSRVSAALLSSFLGFMIIWNVVRDQLSHREKPRIGRMEEELKENIDGLRK</sequence>
<keyword evidence="7" id="KW-0812">Transmembrane</keyword>
<dbReference type="GO" id="GO:0007411">
    <property type="term" value="P:axon guidance"/>
    <property type="evidence" value="ECO:0007669"/>
    <property type="project" value="TreeGrafter"/>
</dbReference>
<evidence type="ECO:0000256" key="3">
    <source>
        <dbReference type="ARBA" id="ARBA00023136"/>
    </source>
</evidence>
<dbReference type="STRING" id="8010.ENSELUP00000033445"/>
<reference evidence="10" key="3">
    <citation type="submission" date="2025-08" db="UniProtKB">
        <authorList>
            <consortium name="Ensembl"/>
        </authorList>
    </citation>
    <scope>IDENTIFICATION</scope>
</reference>
<evidence type="ECO:0000256" key="7">
    <source>
        <dbReference type="SAM" id="Phobius"/>
    </source>
</evidence>
<dbReference type="GO" id="GO:0030335">
    <property type="term" value="P:positive regulation of cell migration"/>
    <property type="evidence" value="ECO:0007669"/>
    <property type="project" value="TreeGrafter"/>
</dbReference>
<dbReference type="GO" id="GO:0005615">
    <property type="term" value="C:extracellular space"/>
    <property type="evidence" value="ECO:0007669"/>
    <property type="project" value="TreeGrafter"/>
</dbReference>
<feature type="domain" description="Ig-like" evidence="8">
    <location>
        <begin position="524"/>
        <end position="589"/>
    </location>
</feature>
<dbReference type="PROSITE" id="PS51004">
    <property type="entry name" value="SEMA"/>
    <property type="match status" value="1"/>
</dbReference>
<keyword evidence="7" id="KW-1133">Transmembrane helix</keyword>
<dbReference type="Pfam" id="PF01437">
    <property type="entry name" value="PSI"/>
    <property type="match status" value="1"/>
</dbReference>
<evidence type="ECO:0000256" key="6">
    <source>
        <dbReference type="PROSITE-ProRule" id="PRU00352"/>
    </source>
</evidence>
<feature type="transmembrane region" description="Helical" evidence="7">
    <location>
        <begin position="616"/>
        <end position="637"/>
    </location>
</feature>
<dbReference type="PANTHER" id="PTHR11036:SF135">
    <property type="entry name" value="SEMAPHORIN 4D ISOFORM X1-RELATED"/>
    <property type="match status" value="1"/>
</dbReference>
<dbReference type="GO" id="GO:0005886">
    <property type="term" value="C:plasma membrane"/>
    <property type="evidence" value="ECO:0007669"/>
    <property type="project" value="TreeGrafter"/>
</dbReference>
<feature type="domain" description="Sema" evidence="9">
    <location>
        <begin position="1"/>
        <end position="469"/>
    </location>
</feature>
<keyword evidence="3 7" id="KW-0472">Membrane</keyword>
<dbReference type="PROSITE" id="PS50835">
    <property type="entry name" value="IG_LIKE"/>
    <property type="match status" value="1"/>
</dbReference>
<evidence type="ECO:0000256" key="5">
    <source>
        <dbReference type="ARBA" id="ARBA00023180"/>
    </source>
</evidence>
<keyword evidence="4" id="KW-1015">Disulfide bond</keyword>
<evidence type="ECO:0000256" key="4">
    <source>
        <dbReference type="ARBA" id="ARBA00023157"/>
    </source>
</evidence>
<dbReference type="Ensembl" id="ENSELUT00000000661.3">
    <property type="protein sequence ID" value="ENSELUP00000033445.3"/>
    <property type="gene ID" value="ENSELUG00000011868.3"/>
</dbReference>
<dbReference type="GO" id="GO:0001755">
    <property type="term" value="P:neural crest cell migration"/>
    <property type="evidence" value="ECO:0007669"/>
    <property type="project" value="TreeGrafter"/>
</dbReference>
<comment type="caution">
    <text evidence="6">Lacks conserved residue(s) required for the propagation of feature annotation.</text>
</comment>
<comment type="similarity">
    <text evidence="2">Belongs to the semaphorin family.</text>
</comment>
<reference evidence="10" key="2">
    <citation type="submission" date="2020-02" db="EMBL/GenBank/DDBJ databases">
        <title>Esox lucius (northern pike) genome, fEsoLuc1, primary haplotype.</title>
        <authorList>
            <person name="Myers G."/>
            <person name="Karagic N."/>
            <person name="Meyer A."/>
            <person name="Pippel M."/>
            <person name="Reichard M."/>
            <person name="Winkler S."/>
            <person name="Tracey A."/>
            <person name="Sims Y."/>
            <person name="Howe K."/>
            <person name="Rhie A."/>
            <person name="Formenti G."/>
            <person name="Durbin R."/>
            <person name="Fedrigo O."/>
            <person name="Jarvis E.D."/>
        </authorList>
    </citation>
    <scope>NUCLEOTIDE SEQUENCE [LARGE SCALE GENOMIC DNA]</scope>
</reference>
<evidence type="ECO:0000259" key="9">
    <source>
        <dbReference type="PROSITE" id="PS51004"/>
    </source>
</evidence>
<dbReference type="SUPFAM" id="SSF48726">
    <property type="entry name" value="Immunoglobulin"/>
    <property type="match status" value="1"/>
</dbReference>
<accession>A0A3P8ZX31</accession>
<keyword evidence="5" id="KW-0325">Glycoprotein</keyword>
<dbReference type="OMA" id="ADASICP"/>
<dbReference type="GO" id="GO:0030215">
    <property type="term" value="F:semaphorin receptor binding"/>
    <property type="evidence" value="ECO:0007669"/>
    <property type="project" value="InterPro"/>
</dbReference>
<dbReference type="Pfam" id="PF01403">
    <property type="entry name" value="Sema"/>
    <property type="match status" value="1"/>
</dbReference>
<dbReference type="InterPro" id="IPR036179">
    <property type="entry name" value="Ig-like_dom_sf"/>
</dbReference>
<dbReference type="SMART" id="SM00630">
    <property type="entry name" value="Sema"/>
    <property type="match status" value="1"/>
</dbReference>
<reference evidence="10" key="4">
    <citation type="submission" date="2025-09" db="UniProtKB">
        <authorList>
            <consortium name="Ensembl"/>
        </authorList>
    </citation>
    <scope>IDENTIFICATION</scope>
</reference>
<keyword evidence="11" id="KW-1185">Reference proteome</keyword>
<dbReference type="InterPro" id="IPR013783">
    <property type="entry name" value="Ig-like_fold"/>
</dbReference>
<proteinExistence type="inferred from homology"/>
<evidence type="ECO:0000259" key="8">
    <source>
        <dbReference type="PROSITE" id="PS50835"/>
    </source>
</evidence>
<comment type="subcellular location">
    <subcellularLocation>
        <location evidence="1">Membrane</location>
    </subcellularLocation>
</comment>
<dbReference type="InterPro" id="IPR016201">
    <property type="entry name" value="PSI"/>
</dbReference>
<dbReference type="SMART" id="SM00423">
    <property type="entry name" value="PSI"/>
    <property type="match status" value="1"/>
</dbReference>
<evidence type="ECO:0000256" key="1">
    <source>
        <dbReference type="ARBA" id="ARBA00004370"/>
    </source>
</evidence>
<name>A0A3P8ZX31_ESOLU</name>
<dbReference type="SUPFAM" id="SSF101912">
    <property type="entry name" value="Sema domain"/>
    <property type="match status" value="1"/>
</dbReference>
<dbReference type="GeneTree" id="ENSGT00940000165728"/>
<organism evidence="10 11">
    <name type="scientific">Esox lucius</name>
    <name type="common">Northern pike</name>
    <dbReference type="NCBI Taxonomy" id="8010"/>
    <lineage>
        <taxon>Eukaryota</taxon>
        <taxon>Metazoa</taxon>
        <taxon>Chordata</taxon>
        <taxon>Craniata</taxon>
        <taxon>Vertebrata</taxon>
        <taxon>Euteleostomi</taxon>
        <taxon>Actinopterygii</taxon>
        <taxon>Neopterygii</taxon>
        <taxon>Teleostei</taxon>
        <taxon>Protacanthopterygii</taxon>
        <taxon>Esociformes</taxon>
        <taxon>Esocidae</taxon>
        <taxon>Esox</taxon>
    </lineage>
</organism>
<dbReference type="InterPro" id="IPR001627">
    <property type="entry name" value="Semap_dom"/>
</dbReference>
<dbReference type="GO" id="GO:0045499">
    <property type="term" value="F:chemorepellent activity"/>
    <property type="evidence" value="ECO:0007669"/>
    <property type="project" value="TreeGrafter"/>
</dbReference>
<dbReference type="InterPro" id="IPR036352">
    <property type="entry name" value="Semap_dom_sf"/>
</dbReference>
<dbReference type="Gene3D" id="3.30.1680.10">
    <property type="entry name" value="ligand-binding face of the semaphorins, domain 2"/>
    <property type="match status" value="1"/>
</dbReference>
<dbReference type="PANTHER" id="PTHR11036">
    <property type="entry name" value="SEMAPHORIN"/>
    <property type="match status" value="1"/>
</dbReference>
<dbReference type="SUPFAM" id="SSF103575">
    <property type="entry name" value="Plexin repeat"/>
    <property type="match status" value="1"/>
</dbReference>
<dbReference type="AlphaFoldDB" id="A0A3P8ZX31"/>
<reference evidence="11" key="1">
    <citation type="journal article" date="2014" name="PLoS ONE">
        <title>The genome and linkage map of the northern pike (Esox lucius): conserved synteny revealed between the salmonid sister group and the Neoteleostei.</title>
        <authorList>
            <person name="Rondeau E.B."/>
            <person name="Minkley D.R."/>
            <person name="Leong J.S."/>
            <person name="Messmer A.M."/>
            <person name="Jantzen J.R."/>
            <person name="von Schalburg K.R."/>
            <person name="Lemon C."/>
            <person name="Bird N.H."/>
            <person name="Koop B.F."/>
        </authorList>
    </citation>
    <scope>NUCLEOTIDE SEQUENCE</scope>
</reference>
<dbReference type="GO" id="GO:0000122">
    <property type="term" value="P:negative regulation of transcription by RNA polymerase II"/>
    <property type="evidence" value="ECO:0007669"/>
    <property type="project" value="TreeGrafter"/>
</dbReference>
<dbReference type="InterPro" id="IPR027231">
    <property type="entry name" value="Semaphorin"/>
</dbReference>
<evidence type="ECO:0000256" key="2">
    <source>
        <dbReference type="ARBA" id="ARBA00009492"/>
    </source>
</evidence>
<dbReference type="GO" id="GO:0071526">
    <property type="term" value="P:semaphorin-plexin signaling pathway"/>
    <property type="evidence" value="ECO:0007669"/>
    <property type="project" value="TreeGrafter"/>
</dbReference>
<dbReference type="GO" id="GO:0043931">
    <property type="term" value="P:ossification involved in bone maturation"/>
    <property type="evidence" value="ECO:0007669"/>
    <property type="project" value="TreeGrafter"/>
</dbReference>